<reference evidence="2" key="3">
    <citation type="submission" date="2015-06" db="UniProtKB">
        <authorList>
            <consortium name="EnsemblMetazoa"/>
        </authorList>
    </citation>
    <scope>IDENTIFICATION</scope>
</reference>
<dbReference type="Gene3D" id="3.30.300.20">
    <property type="match status" value="1"/>
</dbReference>
<dbReference type="PANTHER" id="PTHR14725:SF0">
    <property type="entry name" value="RIBOSOME-BINDING FACTOR A, MITOCHONDRIAL-RELATED"/>
    <property type="match status" value="1"/>
</dbReference>
<dbReference type="OrthoDB" id="418445at2759"/>
<sequence>MAASTKILTRTCKHVLKFRTTTCLPNFQAHRQFQTTENVYKTKAAIRLRQSQRTERQLQRVAQQVEGKTSFSKPKGKISARVNPAIAQILSHGFRKQGDQLGRLYSAHITEIFEQGQFSPKLIELGFLISEVNLRLDRNELRIHWAAIEPENDDQIELLLKDCGTDLREALLAVPSLGVVPQIVFLKSNTGRHQDVVEEILKSADFGPDFVATDAAAPFRTTPEKCLSPHQLKKSLAEVAKTFTGPTFETIQGPGGSQEVLDADVEKNALDQLEQLSRSTYPDEYLPEEFSDLKLRSDVYDVKHDDIMHQIAHTKKRLSRLRINSEVAPLDENPVEVKSIKKGAINNQELMNKVLGQYRRLEGSRSRKKNIYGKRSQGKRNLSMDDAHIIL</sequence>
<gene>
    <name evidence="1" type="ORF">CAPTEDRAFT_205400</name>
</gene>
<dbReference type="HOGENOM" id="CLU_706458_0_0_1"/>
<dbReference type="SUPFAM" id="SSF89919">
    <property type="entry name" value="Ribosome-binding factor A, RbfA"/>
    <property type="match status" value="1"/>
</dbReference>
<organism evidence="1">
    <name type="scientific">Capitella teleta</name>
    <name type="common">Polychaete worm</name>
    <dbReference type="NCBI Taxonomy" id="283909"/>
    <lineage>
        <taxon>Eukaryota</taxon>
        <taxon>Metazoa</taxon>
        <taxon>Spiralia</taxon>
        <taxon>Lophotrochozoa</taxon>
        <taxon>Annelida</taxon>
        <taxon>Polychaeta</taxon>
        <taxon>Sedentaria</taxon>
        <taxon>Scolecida</taxon>
        <taxon>Capitellidae</taxon>
        <taxon>Capitella</taxon>
    </lineage>
</organism>
<dbReference type="InterPro" id="IPR015946">
    <property type="entry name" value="KH_dom-like_a/b"/>
</dbReference>
<dbReference type="OMA" id="SAVNIYW"/>
<dbReference type="InterPro" id="IPR039212">
    <property type="entry name" value="RBFA_mitochondrial"/>
</dbReference>
<dbReference type="STRING" id="283909.R7TM44"/>
<dbReference type="AlphaFoldDB" id="R7TM44"/>
<keyword evidence="3" id="KW-1185">Reference proteome</keyword>
<protein>
    <recommendedName>
        <fullName evidence="4">Ribosome-binding factor A, mitochondrial</fullName>
    </recommendedName>
</protein>
<evidence type="ECO:0000313" key="1">
    <source>
        <dbReference type="EMBL" id="ELT94893.1"/>
    </source>
</evidence>
<dbReference type="EMBL" id="AMQN01002478">
    <property type="status" value="NOT_ANNOTATED_CDS"/>
    <property type="molecule type" value="Genomic_DNA"/>
</dbReference>
<dbReference type="EMBL" id="KB309292">
    <property type="protein sequence ID" value="ELT94893.1"/>
    <property type="molecule type" value="Genomic_DNA"/>
</dbReference>
<name>R7TM44_CAPTE</name>
<proteinExistence type="predicted"/>
<evidence type="ECO:0000313" key="2">
    <source>
        <dbReference type="EnsemblMetazoa" id="CapteP205400"/>
    </source>
</evidence>
<accession>R7TM44</accession>
<reference evidence="1 3" key="2">
    <citation type="journal article" date="2013" name="Nature">
        <title>Insights into bilaterian evolution from three spiralian genomes.</title>
        <authorList>
            <person name="Simakov O."/>
            <person name="Marletaz F."/>
            <person name="Cho S.J."/>
            <person name="Edsinger-Gonzales E."/>
            <person name="Havlak P."/>
            <person name="Hellsten U."/>
            <person name="Kuo D.H."/>
            <person name="Larsson T."/>
            <person name="Lv J."/>
            <person name="Arendt D."/>
            <person name="Savage R."/>
            <person name="Osoegawa K."/>
            <person name="de Jong P."/>
            <person name="Grimwood J."/>
            <person name="Chapman J.A."/>
            <person name="Shapiro H."/>
            <person name="Aerts A."/>
            <person name="Otillar R.P."/>
            <person name="Terry A.Y."/>
            <person name="Boore J.L."/>
            <person name="Grigoriev I.V."/>
            <person name="Lindberg D.R."/>
            <person name="Seaver E.C."/>
            <person name="Weisblat D.A."/>
            <person name="Putnam N.H."/>
            <person name="Rokhsar D.S."/>
        </authorList>
    </citation>
    <scope>NUCLEOTIDE SEQUENCE</scope>
    <source>
        <strain evidence="1 3">I ESC-2004</strain>
    </source>
</reference>
<reference evidence="3" key="1">
    <citation type="submission" date="2012-12" db="EMBL/GenBank/DDBJ databases">
        <authorList>
            <person name="Hellsten U."/>
            <person name="Grimwood J."/>
            <person name="Chapman J.A."/>
            <person name="Shapiro H."/>
            <person name="Aerts A."/>
            <person name="Otillar R.P."/>
            <person name="Terry A.Y."/>
            <person name="Boore J.L."/>
            <person name="Simakov O."/>
            <person name="Marletaz F."/>
            <person name="Cho S.-J."/>
            <person name="Edsinger-Gonzales E."/>
            <person name="Havlak P."/>
            <person name="Kuo D.-H."/>
            <person name="Larsson T."/>
            <person name="Lv J."/>
            <person name="Arendt D."/>
            <person name="Savage R."/>
            <person name="Osoegawa K."/>
            <person name="de Jong P."/>
            <person name="Lindberg D.R."/>
            <person name="Seaver E.C."/>
            <person name="Weisblat D.A."/>
            <person name="Putnam N.H."/>
            <person name="Grigoriev I.V."/>
            <person name="Rokhsar D.S."/>
        </authorList>
    </citation>
    <scope>NUCLEOTIDE SEQUENCE</scope>
    <source>
        <strain evidence="3">I ESC-2004</strain>
    </source>
</reference>
<evidence type="ECO:0008006" key="4">
    <source>
        <dbReference type="Google" id="ProtNLM"/>
    </source>
</evidence>
<evidence type="ECO:0000313" key="3">
    <source>
        <dbReference type="Proteomes" id="UP000014760"/>
    </source>
</evidence>
<dbReference type="InterPro" id="IPR023799">
    <property type="entry name" value="RbfA_dom_sf"/>
</dbReference>
<dbReference type="Proteomes" id="UP000014760">
    <property type="component" value="Unassembled WGS sequence"/>
</dbReference>
<dbReference type="PANTHER" id="PTHR14725">
    <property type="entry name" value="RIBOSOME-BINDING FACTOR A, MITOCHONDRIAL-RELATED"/>
    <property type="match status" value="1"/>
</dbReference>
<dbReference type="EnsemblMetazoa" id="CapteT205400">
    <property type="protein sequence ID" value="CapteP205400"/>
    <property type="gene ID" value="CapteG205400"/>
</dbReference>